<comment type="caution">
    <text evidence="7">The sequence shown here is derived from an EMBL/GenBank/DDBJ whole genome shotgun (WGS) entry which is preliminary data.</text>
</comment>
<feature type="region of interest" description="Disordered" evidence="5">
    <location>
        <begin position="223"/>
        <end position="247"/>
    </location>
</feature>
<feature type="domain" description="RING-type" evidence="6">
    <location>
        <begin position="261"/>
        <end position="303"/>
    </location>
</feature>
<feature type="compositionally biased region" description="Polar residues" evidence="5">
    <location>
        <begin position="109"/>
        <end position="128"/>
    </location>
</feature>
<feature type="region of interest" description="Disordered" evidence="5">
    <location>
        <begin position="92"/>
        <end position="128"/>
    </location>
</feature>
<proteinExistence type="predicted"/>
<dbReference type="PROSITE" id="PS50089">
    <property type="entry name" value="ZF_RING_2"/>
    <property type="match status" value="1"/>
</dbReference>
<keyword evidence="8" id="KW-1185">Reference proteome</keyword>
<accession>A0ABN7W2N1</accession>
<organism evidence="7 8">
    <name type="scientific">Gigaspora margarita</name>
    <dbReference type="NCBI Taxonomy" id="4874"/>
    <lineage>
        <taxon>Eukaryota</taxon>
        <taxon>Fungi</taxon>
        <taxon>Fungi incertae sedis</taxon>
        <taxon>Mucoromycota</taxon>
        <taxon>Glomeromycotina</taxon>
        <taxon>Glomeromycetes</taxon>
        <taxon>Diversisporales</taxon>
        <taxon>Gigasporaceae</taxon>
        <taxon>Gigaspora</taxon>
    </lineage>
</organism>
<keyword evidence="2 4" id="KW-0863">Zinc-finger</keyword>
<keyword evidence="3" id="KW-0862">Zinc</keyword>
<dbReference type="InterPro" id="IPR001841">
    <property type="entry name" value="Znf_RING"/>
</dbReference>
<evidence type="ECO:0000256" key="2">
    <source>
        <dbReference type="ARBA" id="ARBA00022771"/>
    </source>
</evidence>
<gene>
    <name evidence="7" type="ORF">GMARGA_LOCUS25852</name>
</gene>
<dbReference type="InterPro" id="IPR017907">
    <property type="entry name" value="Znf_RING_CS"/>
</dbReference>
<dbReference type="PROSITE" id="PS00518">
    <property type="entry name" value="ZF_RING_1"/>
    <property type="match status" value="1"/>
</dbReference>
<dbReference type="InterPro" id="IPR047134">
    <property type="entry name" value="RNF4"/>
</dbReference>
<evidence type="ECO:0000256" key="3">
    <source>
        <dbReference type="ARBA" id="ARBA00022833"/>
    </source>
</evidence>
<dbReference type="Gene3D" id="3.30.40.10">
    <property type="entry name" value="Zinc/RING finger domain, C3HC4 (zinc finger)"/>
    <property type="match status" value="1"/>
</dbReference>
<evidence type="ECO:0000256" key="5">
    <source>
        <dbReference type="SAM" id="MobiDB-lite"/>
    </source>
</evidence>
<sequence>MSSPSAFSRTYCNLTAPTSPIDMYSHIRQTRSGTTSTVDIVIIDSDTEDDVVSSHGSDHNNSYSRSNMNQHTFGNQSLYNSPGVIPPSNVPSPSIGNGGGPIRTRANPVRSNHNRSSPIRSNRLQSSGSSPTWRVQILIGLAIVNVTTIQSVQGTNSNLQFSYRHHRQHASAFHPVLYADEITIAPSQHDRLHSHDNATGTSRAFPPIFQTENAIPTTINTNDLQILNTPPTSTSRRDNNISKPSLAGHTKNIEDSYTLICVDCNGILREKLWALSCGHVICGSCVDKFLEKKKEKTACPSCRHKSKSNSIIQLYV</sequence>
<dbReference type="InterPro" id="IPR018957">
    <property type="entry name" value="Znf_C3HC4_RING-type"/>
</dbReference>
<evidence type="ECO:0000313" key="7">
    <source>
        <dbReference type="EMBL" id="CAG8813681.1"/>
    </source>
</evidence>
<dbReference type="Pfam" id="PF00097">
    <property type="entry name" value="zf-C3HC4"/>
    <property type="match status" value="1"/>
</dbReference>
<dbReference type="SUPFAM" id="SSF57850">
    <property type="entry name" value="RING/U-box"/>
    <property type="match status" value="1"/>
</dbReference>
<evidence type="ECO:0000313" key="8">
    <source>
        <dbReference type="Proteomes" id="UP000789901"/>
    </source>
</evidence>
<evidence type="ECO:0000256" key="4">
    <source>
        <dbReference type="PROSITE-ProRule" id="PRU00175"/>
    </source>
</evidence>
<dbReference type="PANTHER" id="PTHR23041:SF78">
    <property type="entry name" value="E3 UBIQUITIN-PROTEIN LIGASE RNF4"/>
    <property type="match status" value="1"/>
</dbReference>
<dbReference type="InterPro" id="IPR013083">
    <property type="entry name" value="Znf_RING/FYVE/PHD"/>
</dbReference>
<evidence type="ECO:0000259" key="6">
    <source>
        <dbReference type="PROSITE" id="PS50089"/>
    </source>
</evidence>
<keyword evidence="1" id="KW-0479">Metal-binding</keyword>
<reference evidence="7 8" key="1">
    <citation type="submission" date="2021-06" db="EMBL/GenBank/DDBJ databases">
        <authorList>
            <person name="Kallberg Y."/>
            <person name="Tangrot J."/>
            <person name="Rosling A."/>
        </authorList>
    </citation>
    <scope>NUCLEOTIDE SEQUENCE [LARGE SCALE GENOMIC DNA]</scope>
    <source>
        <strain evidence="7 8">120-4 pot B 10/14</strain>
    </source>
</reference>
<name>A0ABN7W2N1_GIGMA</name>
<protein>
    <submittedName>
        <fullName evidence="7">18437_t:CDS:1</fullName>
    </submittedName>
</protein>
<dbReference type="PANTHER" id="PTHR23041">
    <property type="entry name" value="RING FINGER DOMAIN-CONTAINING"/>
    <property type="match status" value="1"/>
</dbReference>
<dbReference type="EMBL" id="CAJVQB010029178">
    <property type="protein sequence ID" value="CAG8813681.1"/>
    <property type="molecule type" value="Genomic_DNA"/>
</dbReference>
<feature type="compositionally biased region" description="Polar residues" evidence="5">
    <location>
        <begin position="223"/>
        <end position="234"/>
    </location>
</feature>
<evidence type="ECO:0000256" key="1">
    <source>
        <dbReference type="ARBA" id="ARBA00022723"/>
    </source>
</evidence>
<dbReference type="Proteomes" id="UP000789901">
    <property type="component" value="Unassembled WGS sequence"/>
</dbReference>